<dbReference type="AlphaFoldDB" id="A0A6A5U7P4"/>
<proteinExistence type="predicted"/>
<name>A0A6A5U7P4_9PLEO</name>
<keyword evidence="2" id="KW-1185">Reference proteome</keyword>
<organism evidence="1 2">
    <name type="scientific">Byssothecium circinans</name>
    <dbReference type="NCBI Taxonomy" id="147558"/>
    <lineage>
        <taxon>Eukaryota</taxon>
        <taxon>Fungi</taxon>
        <taxon>Dikarya</taxon>
        <taxon>Ascomycota</taxon>
        <taxon>Pezizomycotina</taxon>
        <taxon>Dothideomycetes</taxon>
        <taxon>Pleosporomycetidae</taxon>
        <taxon>Pleosporales</taxon>
        <taxon>Massarineae</taxon>
        <taxon>Massarinaceae</taxon>
        <taxon>Byssothecium</taxon>
    </lineage>
</organism>
<accession>A0A6A5U7P4</accession>
<dbReference type="EMBL" id="ML976982">
    <property type="protein sequence ID" value="KAF1960704.1"/>
    <property type="molecule type" value="Genomic_DNA"/>
</dbReference>
<reference evidence="1" key="1">
    <citation type="journal article" date="2020" name="Stud. Mycol.">
        <title>101 Dothideomycetes genomes: a test case for predicting lifestyles and emergence of pathogens.</title>
        <authorList>
            <person name="Haridas S."/>
            <person name="Albert R."/>
            <person name="Binder M."/>
            <person name="Bloem J."/>
            <person name="Labutti K."/>
            <person name="Salamov A."/>
            <person name="Andreopoulos B."/>
            <person name="Baker S."/>
            <person name="Barry K."/>
            <person name="Bills G."/>
            <person name="Bluhm B."/>
            <person name="Cannon C."/>
            <person name="Castanera R."/>
            <person name="Culley D."/>
            <person name="Daum C."/>
            <person name="Ezra D."/>
            <person name="Gonzalez J."/>
            <person name="Henrissat B."/>
            <person name="Kuo A."/>
            <person name="Liang C."/>
            <person name="Lipzen A."/>
            <person name="Lutzoni F."/>
            <person name="Magnuson J."/>
            <person name="Mondo S."/>
            <person name="Nolan M."/>
            <person name="Ohm R."/>
            <person name="Pangilinan J."/>
            <person name="Park H.-J."/>
            <person name="Ramirez L."/>
            <person name="Alfaro M."/>
            <person name="Sun H."/>
            <person name="Tritt A."/>
            <person name="Yoshinaga Y."/>
            <person name="Zwiers L.-H."/>
            <person name="Turgeon B."/>
            <person name="Goodwin S."/>
            <person name="Spatafora J."/>
            <person name="Crous P."/>
            <person name="Grigoriev I."/>
        </authorList>
    </citation>
    <scope>NUCLEOTIDE SEQUENCE</scope>
    <source>
        <strain evidence="1">CBS 675.92</strain>
    </source>
</reference>
<dbReference type="Proteomes" id="UP000800035">
    <property type="component" value="Unassembled WGS sequence"/>
</dbReference>
<sequence>MLSPAWLCKVVGSRRAYIRIRKVVNAHTPQANILSRFSSPFPTHISTPHPSLWISDVTVGAVCVGDSRKRWPGDRYRYLVDGMHVLGSTIRRYLCKSRYYVALRFGKRMPDTKREFLRRRMRSTCGHVAKTGILSNSPTERREEKGSGMKILSFLSAGLFQRQNEAEFGACCLAGGKTRGGSFWFTCTKTLVEGKDVLVRRTGDDLAPHSQMMRCSFG</sequence>
<gene>
    <name evidence="1" type="ORF">CC80DRAFT_500979</name>
</gene>
<protein>
    <submittedName>
        <fullName evidence="1">Uncharacterized protein</fullName>
    </submittedName>
</protein>
<evidence type="ECO:0000313" key="2">
    <source>
        <dbReference type="Proteomes" id="UP000800035"/>
    </source>
</evidence>
<evidence type="ECO:0000313" key="1">
    <source>
        <dbReference type="EMBL" id="KAF1960704.1"/>
    </source>
</evidence>